<organism evidence="2 3">
    <name type="scientific">Actinacidiphila yanglinensis</name>
    <dbReference type="NCBI Taxonomy" id="310779"/>
    <lineage>
        <taxon>Bacteria</taxon>
        <taxon>Bacillati</taxon>
        <taxon>Actinomycetota</taxon>
        <taxon>Actinomycetes</taxon>
        <taxon>Kitasatosporales</taxon>
        <taxon>Streptomycetaceae</taxon>
        <taxon>Actinacidiphila</taxon>
    </lineage>
</organism>
<accession>A0A1H6CP97</accession>
<name>A0A1H6CP97_9ACTN</name>
<sequence length="335" mass="36276">MLIDAPSSATATPLETEAEAVAAEAAGYDGFGASETRHDVFTALALAARATSRISLQSSIAVAFARNPMSVAIHANDLQLISGGRFQLGLGSQVRPHIVRRFNMPWSSPAARMEEFVTALRAIWSTWSSGERLMFRGEFYEHTLMTDFFNPGPNPYGNPPIMLAGVGRLMTAVAGRSADGMLCHSLTTESYLRELTLPVLREARGGSLNGFTVGLPALVVLGADEKERTVAERAVRERIAFYASTPSYLPVLEHHGWGDLHKRLTNMSRRGEWEAMGAEIDDAVLDAFAVSGDAKQVATALSDRFGSVVDRLSLYLPYSARPELVGATAQALRTF</sequence>
<dbReference type="OrthoDB" id="3284378at2"/>
<dbReference type="AlphaFoldDB" id="A0A1H6CP97"/>
<gene>
    <name evidence="2" type="ORF">SAMN05216223_109285</name>
</gene>
<dbReference type="CDD" id="cd01097">
    <property type="entry name" value="Tetrahydromethanopterin_reductase"/>
    <property type="match status" value="1"/>
</dbReference>
<dbReference type="InterPro" id="IPR011251">
    <property type="entry name" value="Luciferase-like_dom"/>
</dbReference>
<dbReference type="Proteomes" id="UP000236754">
    <property type="component" value="Unassembled WGS sequence"/>
</dbReference>
<dbReference type="PANTHER" id="PTHR43244">
    <property type="match status" value="1"/>
</dbReference>
<dbReference type="Pfam" id="PF00296">
    <property type="entry name" value="Bac_luciferase"/>
    <property type="match status" value="1"/>
</dbReference>
<evidence type="ECO:0000313" key="3">
    <source>
        <dbReference type="Proteomes" id="UP000236754"/>
    </source>
</evidence>
<dbReference type="InterPro" id="IPR019919">
    <property type="entry name" value="Lucif-like_OxRdtase_MSMEG_2256"/>
</dbReference>
<dbReference type="RefSeq" id="WP_103887806.1">
    <property type="nucleotide sequence ID" value="NZ_FNVU01000009.1"/>
</dbReference>
<evidence type="ECO:0000259" key="1">
    <source>
        <dbReference type="Pfam" id="PF00296"/>
    </source>
</evidence>
<keyword evidence="3" id="KW-1185">Reference proteome</keyword>
<protein>
    <submittedName>
        <fullName evidence="2">Probable F420-dependent oxidoreductase, MSMEG_2256 family</fullName>
    </submittedName>
</protein>
<evidence type="ECO:0000313" key="2">
    <source>
        <dbReference type="EMBL" id="SEG74810.1"/>
    </source>
</evidence>
<dbReference type="NCBIfam" id="TIGR03617">
    <property type="entry name" value="F420_MSMEG_2256"/>
    <property type="match status" value="1"/>
</dbReference>
<dbReference type="Gene3D" id="3.20.20.30">
    <property type="entry name" value="Luciferase-like domain"/>
    <property type="match status" value="1"/>
</dbReference>
<dbReference type="EMBL" id="FNVU01000009">
    <property type="protein sequence ID" value="SEG74810.1"/>
    <property type="molecule type" value="Genomic_DNA"/>
</dbReference>
<proteinExistence type="predicted"/>
<dbReference type="InterPro" id="IPR036661">
    <property type="entry name" value="Luciferase-like_sf"/>
</dbReference>
<dbReference type="PANTHER" id="PTHR43244:SF2">
    <property type="entry name" value="CONSERVED HYPOTHETICAL ALANINE AND PROLINE-RICH PROTEIN"/>
    <property type="match status" value="1"/>
</dbReference>
<feature type="domain" description="Luciferase-like" evidence="1">
    <location>
        <begin position="10"/>
        <end position="310"/>
    </location>
</feature>
<dbReference type="GO" id="GO:0016705">
    <property type="term" value="F:oxidoreductase activity, acting on paired donors, with incorporation or reduction of molecular oxygen"/>
    <property type="evidence" value="ECO:0007669"/>
    <property type="project" value="InterPro"/>
</dbReference>
<dbReference type="InterPro" id="IPR050564">
    <property type="entry name" value="F420-G6PD/mer"/>
</dbReference>
<dbReference type="SUPFAM" id="SSF51679">
    <property type="entry name" value="Bacterial luciferase-like"/>
    <property type="match status" value="1"/>
</dbReference>
<reference evidence="2 3" key="1">
    <citation type="submission" date="2016-10" db="EMBL/GenBank/DDBJ databases">
        <authorList>
            <person name="de Groot N.N."/>
        </authorList>
    </citation>
    <scope>NUCLEOTIDE SEQUENCE [LARGE SCALE GENOMIC DNA]</scope>
    <source>
        <strain evidence="2 3">CGMCC 4.2023</strain>
    </source>
</reference>